<protein>
    <submittedName>
        <fullName evidence="1">Spo0E family sporulation regulatory protein-aspartic acid phosphatase</fullName>
    </submittedName>
</protein>
<dbReference type="InterPro" id="IPR018540">
    <property type="entry name" value="Spo0E-like"/>
</dbReference>
<dbReference type="Proteomes" id="UP000222944">
    <property type="component" value="Unassembled WGS sequence"/>
</dbReference>
<reference evidence="1 2" key="1">
    <citation type="submission" date="2017-09" db="EMBL/GenBank/DDBJ databases">
        <title>Large-scale bioinformatics analysis of Bacillus genomes uncovers conserved roles of natural products in bacterial physiology.</title>
        <authorList>
            <consortium name="Agbiome Team Llc"/>
            <person name="Bleich R.M."/>
            <person name="Grubbs K.J."/>
            <person name="Santa Maria K.C."/>
            <person name="Allen S.E."/>
            <person name="Farag S."/>
            <person name="Shank E.A."/>
            <person name="Bowers A."/>
        </authorList>
    </citation>
    <scope>NUCLEOTIDE SEQUENCE [LARGE SCALE GENOMIC DNA]</scope>
    <source>
        <strain evidence="1 2">AFS058004</strain>
    </source>
</reference>
<proteinExistence type="predicted"/>
<comment type="caution">
    <text evidence="1">The sequence shown here is derived from an EMBL/GenBank/DDBJ whole genome shotgun (WGS) entry which is preliminary data.</text>
</comment>
<dbReference type="AlphaFoldDB" id="A0A9X7BUE4"/>
<dbReference type="InterPro" id="IPR036638">
    <property type="entry name" value="HLH_DNA-bd_sf"/>
</dbReference>
<dbReference type="InterPro" id="IPR037208">
    <property type="entry name" value="Spo0E-like_sf"/>
</dbReference>
<evidence type="ECO:0000313" key="1">
    <source>
        <dbReference type="EMBL" id="PGH78182.1"/>
    </source>
</evidence>
<dbReference type="Pfam" id="PF09388">
    <property type="entry name" value="SpoOE-like"/>
    <property type="match status" value="1"/>
</dbReference>
<gene>
    <name evidence="1" type="ORF">CN899_29100</name>
</gene>
<dbReference type="SUPFAM" id="SSF140500">
    <property type="entry name" value="BAS1536-like"/>
    <property type="match status" value="1"/>
</dbReference>
<dbReference type="Gene3D" id="4.10.280.10">
    <property type="entry name" value="Helix-loop-helix DNA-binding domain"/>
    <property type="match status" value="1"/>
</dbReference>
<sequence length="58" mass="6885">MFTSNIAQLKTQIEEKKANLYRLVKLYGVAHPIPLAYSQELDRLVYHYMLHSQSEYLK</sequence>
<organism evidence="1 2">
    <name type="scientific">Bacillus thuringiensis</name>
    <dbReference type="NCBI Taxonomy" id="1428"/>
    <lineage>
        <taxon>Bacteria</taxon>
        <taxon>Bacillati</taxon>
        <taxon>Bacillota</taxon>
        <taxon>Bacilli</taxon>
        <taxon>Bacillales</taxon>
        <taxon>Bacillaceae</taxon>
        <taxon>Bacillus</taxon>
        <taxon>Bacillus cereus group</taxon>
    </lineage>
</organism>
<dbReference type="GO" id="GO:0046983">
    <property type="term" value="F:protein dimerization activity"/>
    <property type="evidence" value="ECO:0007669"/>
    <property type="project" value="InterPro"/>
</dbReference>
<dbReference type="RefSeq" id="WP_098866893.1">
    <property type="nucleotide sequence ID" value="NZ_NUFN01000054.1"/>
</dbReference>
<accession>A0A9X7BUE4</accession>
<dbReference type="GO" id="GO:0043937">
    <property type="term" value="P:regulation of sporulation"/>
    <property type="evidence" value="ECO:0007669"/>
    <property type="project" value="InterPro"/>
</dbReference>
<dbReference type="EMBL" id="NUFN01000054">
    <property type="protein sequence ID" value="PGH78182.1"/>
    <property type="molecule type" value="Genomic_DNA"/>
</dbReference>
<evidence type="ECO:0000313" key="2">
    <source>
        <dbReference type="Proteomes" id="UP000222944"/>
    </source>
</evidence>
<name>A0A9X7BUE4_BACTU</name>